<comment type="caution">
    <text evidence="5">The sequence shown here is derived from an EMBL/GenBank/DDBJ whole genome shotgun (WGS) entry which is preliminary data.</text>
</comment>
<dbReference type="GO" id="GO:0003700">
    <property type="term" value="F:DNA-binding transcription factor activity"/>
    <property type="evidence" value="ECO:0007669"/>
    <property type="project" value="TreeGrafter"/>
</dbReference>
<dbReference type="PROSITE" id="PS00356">
    <property type="entry name" value="HTH_LACI_1"/>
    <property type="match status" value="1"/>
</dbReference>
<dbReference type="InterPro" id="IPR028082">
    <property type="entry name" value="Peripla_BP_I"/>
</dbReference>
<dbReference type="Pfam" id="PF00356">
    <property type="entry name" value="LacI"/>
    <property type="match status" value="1"/>
</dbReference>
<evidence type="ECO:0000256" key="2">
    <source>
        <dbReference type="ARBA" id="ARBA00023125"/>
    </source>
</evidence>
<dbReference type="Gene3D" id="1.10.260.40">
    <property type="entry name" value="lambda repressor-like DNA-binding domains"/>
    <property type="match status" value="1"/>
</dbReference>
<dbReference type="SMART" id="SM00354">
    <property type="entry name" value="HTH_LACI"/>
    <property type="match status" value="1"/>
</dbReference>
<organism evidence="5 6">
    <name type="scientific">Limosilactobacillus gastricus DSM 16045</name>
    <dbReference type="NCBI Taxonomy" id="1423749"/>
    <lineage>
        <taxon>Bacteria</taxon>
        <taxon>Bacillati</taxon>
        <taxon>Bacillota</taxon>
        <taxon>Bacilli</taxon>
        <taxon>Lactobacillales</taxon>
        <taxon>Lactobacillaceae</taxon>
        <taxon>Limosilactobacillus</taxon>
    </lineage>
</organism>
<evidence type="ECO:0000259" key="4">
    <source>
        <dbReference type="PROSITE" id="PS50932"/>
    </source>
</evidence>
<feature type="domain" description="HTH lacI-type" evidence="4">
    <location>
        <begin position="2"/>
        <end position="56"/>
    </location>
</feature>
<dbReference type="PATRIC" id="fig|1423749.3.peg.752"/>
<dbReference type="InterPro" id="IPR010982">
    <property type="entry name" value="Lambda_DNA-bd_dom_sf"/>
</dbReference>
<dbReference type="AlphaFoldDB" id="A0A0R1VIR5"/>
<reference evidence="5 6" key="1">
    <citation type="journal article" date="2015" name="Genome Announc.">
        <title>Expanding the biotechnology potential of lactobacilli through comparative genomics of 213 strains and associated genera.</title>
        <authorList>
            <person name="Sun Z."/>
            <person name="Harris H.M."/>
            <person name="McCann A."/>
            <person name="Guo C."/>
            <person name="Argimon S."/>
            <person name="Zhang W."/>
            <person name="Yang X."/>
            <person name="Jeffery I.B."/>
            <person name="Cooney J.C."/>
            <person name="Kagawa T.F."/>
            <person name="Liu W."/>
            <person name="Song Y."/>
            <person name="Salvetti E."/>
            <person name="Wrobel A."/>
            <person name="Rasinkangas P."/>
            <person name="Parkhill J."/>
            <person name="Rea M.C."/>
            <person name="O'Sullivan O."/>
            <person name="Ritari J."/>
            <person name="Douillard F.P."/>
            <person name="Paul Ross R."/>
            <person name="Yang R."/>
            <person name="Briner A.E."/>
            <person name="Felis G.E."/>
            <person name="de Vos W.M."/>
            <person name="Barrangou R."/>
            <person name="Klaenhammer T.R."/>
            <person name="Caufield P.W."/>
            <person name="Cui Y."/>
            <person name="Zhang H."/>
            <person name="O'Toole P.W."/>
        </authorList>
    </citation>
    <scope>NUCLEOTIDE SEQUENCE [LARGE SCALE GENOMIC DNA]</scope>
    <source>
        <strain evidence="5 6">DSM 16045</strain>
    </source>
</reference>
<dbReference type="PANTHER" id="PTHR30146">
    <property type="entry name" value="LACI-RELATED TRANSCRIPTIONAL REPRESSOR"/>
    <property type="match status" value="1"/>
</dbReference>
<dbReference type="SUPFAM" id="SSF47413">
    <property type="entry name" value="lambda repressor-like DNA-binding domains"/>
    <property type="match status" value="1"/>
</dbReference>
<dbReference type="SUPFAM" id="SSF53822">
    <property type="entry name" value="Periplasmic binding protein-like I"/>
    <property type="match status" value="1"/>
</dbReference>
<name>A0A0R1VIR5_9LACO</name>
<dbReference type="RefSeq" id="WP_056936631.1">
    <property type="nucleotide sequence ID" value="NZ_AZFN01000002.1"/>
</dbReference>
<dbReference type="PRINTS" id="PR00036">
    <property type="entry name" value="HTHLACI"/>
</dbReference>
<keyword evidence="1" id="KW-0805">Transcription regulation</keyword>
<dbReference type="GO" id="GO:0000976">
    <property type="term" value="F:transcription cis-regulatory region binding"/>
    <property type="evidence" value="ECO:0007669"/>
    <property type="project" value="TreeGrafter"/>
</dbReference>
<dbReference type="CDD" id="cd01392">
    <property type="entry name" value="HTH_LacI"/>
    <property type="match status" value="1"/>
</dbReference>
<keyword evidence="3" id="KW-0804">Transcription</keyword>
<evidence type="ECO:0000313" key="6">
    <source>
        <dbReference type="Proteomes" id="UP000051739"/>
    </source>
</evidence>
<keyword evidence="2" id="KW-0238">DNA-binding</keyword>
<dbReference type="PROSITE" id="PS50932">
    <property type="entry name" value="HTH_LACI_2"/>
    <property type="match status" value="1"/>
</dbReference>
<sequence length="314" mass="35431">MITIKDIAKRAGVSVSTASRALNHNSRISQKTIDRVEKIANELGYQPNQSAKTLSSGESTAVGVIFPVTEKDAPANPFHLDLIRGMNTELQTMGRVLSVAICQTSEALLTNVKQMVEQAKIHHFLVLYSYQDDPVTQYLRESGQNFVVVGTPDNPKDRFVDNNNLLAGKKATIFLLEQYQVHHPLFIRSTGHWNYEKNREEGYRSTLPEADQLVLQISEQTTNQQLRQFVEDHPEIDGIVAADDIELLIFYHNLGFLSEIYQVPTVCFNSSRLIDMAGLKVDKVDMQPKLIGQQAVKLLFKPQQHQKLIGFDIQ</sequence>
<dbReference type="PANTHER" id="PTHR30146:SF109">
    <property type="entry name" value="HTH-TYPE TRANSCRIPTIONAL REGULATOR GALS"/>
    <property type="match status" value="1"/>
</dbReference>
<dbReference type="InterPro" id="IPR000843">
    <property type="entry name" value="HTH_LacI"/>
</dbReference>
<keyword evidence="6" id="KW-1185">Reference proteome</keyword>
<dbReference type="EMBL" id="AZFN01000002">
    <property type="protein sequence ID" value="KRM03428.1"/>
    <property type="molecule type" value="Genomic_DNA"/>
</dbReference>
<evidence type="ECO:0000313" key="5">
    <source>
        <dbReference type="EMBL" id="KRM03428.1"/>
    </source>
</evidence>
<dbReference type="Proteomes" id="UP000051739">
    <property type="component" value="Unassembled WGS sequence"/>
</dbReference>
<protein>
    <submittedName>
        <fullName evidence="5">Transcriptional regulator</fullName>
    </submittedName>
</protein>
<gene>
    <name evidence="5" type="ORF">FC60_GL000748</name>
</gene>
<dbReference type="Gene3D" id="3.40.50.2300">
    <property type="match status" value="2"/>
</dbReference>
<proteinExistence type="predicted"/>
<evidence type="ECO:0000256" key="1">
    <source>
        <dbReference type="ARBA" id="ARBA00023015"/>
    </source>
</evidence>
<evidence type="ECO:0000256" key="3">
    <source>
        <dbReference type="ARBA" id="ARBA00023163"/>
    </source>
</evidence>
<accession>A0A0R1VIR5</accession>